<dbReference type="InterPro" id="IPR044068">
    <property type="entry name" value="CB"/>
</dbReference>
<evidence type="ECO:0000256" key="4">
    <source>
        <dbReference type="ARBA" id="ARBA00023172"/>
    </source>
</evidence>
<dbReference type="PANTHER" id="PTHR30349:SF41">
    <property type="entry name" value="INTEGRASE_RECOMBINASE PROTEIN MJ0367-RELATED"/>
    <property type="match status" value="1"/>
</dbReference>
<dbReference type="SUPFAM" id="SSF56349">
    <property type="entry name" value="DNA breaking-rejoining enzymes"/>
    <property type="match status" value="1"/>
</dbReference>
<protein>
    <submittedName>
        <fullName evidence="8">DNA integration/recombination/invertion protein</fullName>
    </submittedName>
</protein>
<feature type="domain" description="Tyr recombinase" evidence="6">
    <location>
        <begin position="130"/>
        <end position="316"/>
    </location>
</feature>
<comment type="similarity">
    <text evidence="1">Belongs to the 'phage' integrase family.</text>
</comment>
<reference evidence="9" key="1">
    <citation type="submission" date="2015-07" db="EMBL/GenBank/DDBJ databases">
        <title>Draft Genome Sequence of Oceanobacillus picturae Heshi-B3 that Was Isolated from Fermented Rice Bran with Aging Salted Mackerel, Which Was Named Heshiko as Traditional Fermented Seafood in Japan.</title>
        <authorList>
            <person name="Akuzawa S."/>
            <person name="Nakagawa J."/>
            <person name="Kanekatsu T."/>
            <person name="Kanesaki Y."/>
            <person name="Suzuki T."/>
        </authorList>
    </citation>
    <scope>NUCLEOTIDE SEQUENCE [LARGE SCALE GENOMIC DNA]</scope>
    <source>
        <strain evidence="9">Heshi-B3</strain>
    </source>
</reference>
<dbReference type="RefSeq" id="WP_058950495.1">
    <property type="nucleotide sequence ID" value="NZ_BBXV01000029.1"/>
</dbReference>
<gene>
    <name evidence="8" type="ORF">OPHB3_2446</name>
</gene>
<organism evidence="8 9">
    <name type="scientific">Oceanobacillus picturae</name>
    <dbReference type="NCBI Taxonomy" id="171693"/>
    <lineage>
        <taxon>Bacteria</taxon>
        <taxon>Bacillati</taxon>
        <taxon>Bacillota</taxon>
        <taxon>Bacilli</taxon>
        <taxon>Bacillales</taxon>
        <taxon>Bacillaceae</taxon>
        <taxon>Oceanobacillus</taxon>
    </lineage>
</organism>
<dbReference type="InterPro" id="IPR050090">
    <property type="entry name" value="Tyrosine_recombinase_XerCD"/>
</dbReference>
<dbReference type="EMBL" id="BBXV01000029">
    <property type="protein sequence ID" value="GAQ18505.1"/>
    <property type="molecule type" value="Genomic_DNA"/>
</dbReference>
<evidence type="ECO:0000313" key="9">
    <source>
        <dbReference type="Proteomes" id="UP000052946"/>
    </source>
</evidence>
<comment type="caution">
    <text evidence="8">The sequence shown here is derived from an EMBL/GenBank/DDBJ whole genome shotgun (WGS) entry which is preliminary data.</text>
</comment>
<reference evidence="8 9" key="2">
    <citation type="journal article" date="2016" name="Genome Announc.">
        <title>Draft Genome Sequence of Oceanobacillus picturae Heshi-B3, Isolated from Fermented Rice Bran in a Traditional Japanese Seafood Dish.</title>
        <authorList>
            <person name="Akuzawa S."/>
            <person name="Nagaoka J."/>
            <person name="Kanekatsu M."/>
            <person name="Kanesaki Y."/>
            <person name="Suzuki T."/>
        </authorList>
    </citation>
    <scope>NUCLEOTIDE SEQUENCE [LARGE SCALE GENOMIC DNA]</scope>
    <source>
        <strain evidence="8 9">Heshi-B3</strain>
    </source>
</reference>
<dbReference type="Proteomes" id="UP000052946">
    <property type="component" value="Unassembled WGS sequence"/>
</dbReference>
<proteinExistence type="inferred from homology"/>
<dbReference type="Gene3D" id="1.10.150.130">
    <property type="match status" value="1"/>
</dbReference>
<dbReference type="Gene3D" id="1.10.443.10">
    <property type="entry name" value="Intergrase catalytic core"/>
    <property type="match status" value="1"/>
</dbReference>
<dbReference type="InterPro" id="IPR004107">
    <property type="entry name" value="Integrase_SAM-like_N"/>
</dbReference>
<evidence type="ECO:0000259" key="6">
    <source>
        <dbReference type="PROSITE" id="PS51898"/>
    </source>
</evidence>
<dbReference type="InterPro" id="IPR013762">
    <property type="entry name" value="Integrase-like_cat_sf"/>
</dbReference>
<evidence type="ECO:0000256" key="5">
    <source>
        <dbReference type="PROSITE-ProRule" id="PRU01248"/>
    </source>
</evidence>
<sequence length="326" mass="37822">MSNFRRRGVVKRRDAGIKYEISRHNLHYEKALENAIRAYEAENYRPRTISDYRKNWREFFEVIGKENVFDVTREDFRRYITQRMQLDGLAAGTINIRLGGVKSVFSRLVKDDILKESPGKDIPKLRTDENTIFAFSESQLKRLFSIIDKTTVAGYRDYVAMITMLYCGLRGNEIDSLEIKDVDLVNSVIMLPGSKNKNRKVRAVPMKKSVQEELRQLIIENQGYFGEDITHVFVNSFGEPLKHGRIRKRMHKYGESAGLNDEARVSPHSLRHTFAVRFLMNGGDIRTLQMLLGHADLSTTQVYLRYSTDNLVKQYNRASENDNLDL</sequence>
<dbReference type="PROSITE" id="PS51900">
    <property type="entry name" value="CB"/>
    <property type="match status" value="1"/>
</dbReference>
<dbReference type="GO" id="GO:0006310">
    <property type="term" value="P:DNA recombination"/>
    <property type="evidence" value="ECO:0007669"/>
    <property type="project" value="UniProtKB-KW"/>
</dbReference>
<dbReference type="InterPro" id="IPR011010">
    <property type="entry name" value="DNA_brk_join_enz"/>
</dbReference>
<dbReference type="InterPro" id="IPR010998">
    <property type="entry name" value="Integrase_recombinase_N"/>
</dbReference>
<name>A0A0U9H9N9_9BACI</name>
<dbReference type="Pfam" id="PF00589">
    <property type="entry name" value="Phage_integrase"/>
    <property type="match status" value="1"/>
</dbReference>
<dbReference type="OrthoDB" id="107900at2"/>
<dbReference type="AlphaFoldDB" id="A0A0U9H9N9"/>
<dbReference type="GO" id="GO:0003677">
    <property type="term" value="F:DNA binding"/>
    <property type="evidence" value="ECO:0007669"/>
    <property type="project" value="UniProtKB-UniRule"/>
</dbReference>
<evidence type="ECO:0000256" key="1">
    <source>
        <dbReference type="ARBA" id="ARBA00008857"/>
    </source>
</evidence>
<accession>A0A0U9H9N9</accession>
<dbReference type="PROSITE" id="PS51898">
    <property type="entry name" value="TYR_RECOMBINASE"/>
    <property type="match status" value="1"/>
</dbReference>
<evidence type="ECO:0000313" key="8">
    <source>
        <dbReference type="EMBL" id="GAQ18505.1"/>
    </source>
</evidence>
<evidence type="ECO:0000259" key="7">
    <source>
        <dbReference type="PROSITE" id="PS51900"/>
    </source>
</evidence>
<dbReference type="PANTHER" id="PTHR30349">
    <property type="entry name" value="PHAGE INTEGRASE-RELATED"/>
    <property type="match status" value="1"/>
</dbReference>
<evidence type="ECO:0000256" key="2">
    <source>
        <dbReference type="ARBA" id="ARBA00022908"/>
    </source>
</evidence>
<dbReference type="InterPro" id="IPR002104">
    <property type="entry name" value="Integrase_catalytic"/>
</dbReference>
<keyword evidence="4" id="KW-0233">DNA recombination</keyword>
<evidence type="ECO:0000256" key="3">
    <source>
        <dbReference type="ARBA" id="ARBA00023125"/>
    </source>
</evidence>
<keyword evidence="3 5" id="KW-0238">DNA-binding</keyword>
<dbReference type="GO" id="GO:0015074">
    <property type="term" value="P:DNA integration"/>
    <property type="evidence" value="ECO:0007669"/>
    <property type="project" value="UniProtKB-KW"/>
</dbReference>
<feature type="domain" description="Core-binding (CB)" evidence="7">
    <location>
        <begin position="30"/>
        <end position="109"/>
    </location>
</feature>
<dbReference type="Pfam" id="PF13495">
    <property type="entry name" value="Phage_int_SAM_4"/>
    <property type="match status" value="1"/>
</dbReference>
<keyword evidence="2" id="KW-0229">DNA integration</keyword>